<dbReference type="FunFam" id="1.10.472.80:FF:000024">
    <property type="entry name" value="TBC1 domain family member 20"/>
    <property type="match status" value="1"/>
</dbReference>
<dbReference type="GO" id="GO:0016050">
    <property type="term" value="P:vesicle organization"/>
    <property type="evidence" value="ECO:0007669"/>
    <property type="project" value="UniProtKB-ARBA"/>
</dbReference>
<evidence type="ECO:0000256" key="1">
    <source>
        <dbReference type="ARBA" id="ARBA00004141"/>
    </source>
</evidence>
<dbReference type="PANTHER" id="PTHR20913">
    <property type="entry name" value="TBC1 DOMAIN FAMILY MEMBER 20/GTPASE"/>
    <property type="match status" value="1"/>
</dbReference>
<evidence type="ECO:0000256" key="4">
    <source>
        <dbReference type="ARBA" id="ARBA00022989"/>
    </source>
</evidence>
<dbReference type="GO" id="GO:0007030">
    <property type="term" value="P:Golgi organization"/>
    <property type="evidence" value="ECO:0007669"/>
    <property type="project" value="UniProtKB-ARBA"/>
</dbReference>
<accession>A0A210PH46</accession>
<evidence type="ECO:0000256" key="5">
    <source>
        <dbReference type="ARBA" id="ARBA00023136"/>
    </source>
</evidence>
<reference evidence="9 10" key="1">
    <citation type="journal article" date="2017" name="Nat. Ecol. Evol.">
        <title>Scallop genome provides insights into evolution of bilaterian karyotype and development.</title>
        <authorList>
            <person name="Wang S."/>
            <person name="Zhang J."/>
            <person name="Jiao W."/>
            <person name="Li J."/>
            <person name="Xun X."/>
            <person name="Sun Y."/>
            <person name="Guo X."/>
            <person name="Huan P."/>
            <person name="Dong B."/>
            <person name="Zhang L."/>
            <person name="Hu X."/>
            <person name="Sun X."/>
            <person name="Wang J."/>
            <person name="Zhao C."/>
            <person name="Wang Y."/>
            <person name="Wang D."/>
            <person name="Huang X."/>
            <person name="Wang R."/>
            <person name="Lv J."/>
            <person name="Li Y."/>
            <person name="Zhang Z."/>
            <person name="Liu B."/>
            <person name="Lu W."/>
            <person name="Hui Y."/>
            <person name="Liang J."/>
            <person name="Zhou Z."/>
            <person name="Hou R."/>
            <person name="Li X."/>
            <person name="Liu Y."/>
            <person name="Li H."/>
            <person name="Ning X."/>
            <person name="Lin Y."/>
            <person name="Zhao L."/>
            <person name="Xing Q."/>
            <person name="Dou J."/>
            <person name="Li Y."/>
            <person name="Mao J."/>
            <person name="Guo H."/>
            <person name="Dou H."/>
            <person name="Li T."/>
            <person name="Mu C."/>
            <person name="Jiang W."/>
            <person name="Fu Q."/>
            <person name="Fu X."/>
            <person name="Miao Y."/>
            <person name="Liu J."/>
            <person name="Yu Q."/>
            <person name="Li R."/>
            <person name="Liao H."/>
            <person name="Li X."/>
            <person name="Kong Y."/>
            <person name="Jiang Z."/>
            <person name="Chourrout D."/>
            <person name="Li R."/>
            <person name="Bao Z."/>
        </authorList>
    </citation>
    <scope>NUCLEOTIDE SEQUENCE [LARGE SCALE GENOMIC DNA]</scope>
    <source>
        <strain evidence="9 10">PY_sf001</strain>
    </source>
</reference>
<evidence type="ECO:0000313" key="9">
    <source>
        <dbReference type="EMBL" id="OWF35813.1"/>
    </source>
</evidence>
<keyword evidence="4 7" id="KW-1133">Transmembrane helix</keyword>
<evidence type="ECO:0000256" key="7">
    <source>
        <dbReference type="SAM" id="Phobius"/>
    </source>
</evidence>
<gene>
    <name evidence="9" type="ORF">KP79_PYT13686</name>
</gene>
<dbReference type="InterPro" id="IPR045913">
    <property type="entry name" value="TBC20/Gyp8-like"/>
</dbReference>
<dbReference type="InterPro" id="IPR035969">
    <property type="entry name" value="Rab-GAP_TBC_sf"/>
</dbReference>
<evidence type="ECO:0000256" key="2">
    <source>
        <dbReference type="ARBA" id="ARBA00022468"/>
    </source>
</evidence>
<dbReference type="PROSITE" id="PS51257">
    <property type="entry name" value="PROKAR_LIPOPROTEIN"/>
    <property type="match status" value="1"/>
</dbReference>
<evidence type="ECO:0000259" key="8">
    <source>
        <dbReference type="PROSITE" id="PS50086"/>
    </source>
</evidence>
<organism evidence="9 10">
    <name type="scientific">Mizuhopecten yessoensis</name>
    <name type="common">Japanese scallop</name>
    <name type="synonym">Patinopecten yessoensis</name>
    <dbReference type="NCBI Taxonomy" id="6573"/>
    <lineage>
        <taxon>Eukaryota</taxon>
        <taxon>Metazoa</taxon>
        <taxon>Spiralia</taxon>
        <taxon>Lophotrochozoa</taxon>
        <taxon>Mollusca</taxon>
        <taxon>Bivalvia</taxon>
        <taxon>Autobranchia</taxon>
        <taxon>Pteriomorphia</taxon>
        <taxon>Pectinida</taxon>
        <taxon>Pectinoidea</taxon>
        <taxon>Pectinidae</taxon>
        <taxon>Mizuhopecten</taxon>
    </lineage>
</organism>
<evidence type="ECO:0000256" key="6">
    <source>
        <dbReference type="ARBA" id="ARBA00067516"/>
    </source>
</evidence>
<comment type="caution">
    <text evidence="9">The sequence shown here is derived from an EMBL/GenBank/DDBJ whole genome shotgun (WGS) entry which is preliminary data.</text>
</comment>
<dbReference type="SMART" id="SM00164">
    <property type="entry name" value="TBC"/>
    <property type="match status" value="1"/>
</dbReference>
<comment type="subcellular location">
    <subcellularLocation>
        <location evidence="1">Membrane</location>
        <topology evidence="1">Multi-pass membrane protein</topology>
    </subcellularLocation>
</comment>
<dbReference type="Gene3D" id="1.10.8.1310">
    <property type="match status" value="1"/>
</dbReference>
<sequence>MTLIKRQKTMAVNYCVTPVIQALVSCQSMQLTRSPERHKIKLIQKAMDASPVDTRQLKNLAIMWGGLLSDDIRKKAWPKLLGVDVDNIPPKPDKEILYGHRDYNQVVLDVNRTLKRFPPGMEVEHRMSLQDELVDLIMRVLVKHPELHYYQGYHDICVTFLLVAGEDIAFALMEWLSVNHLRDFMDSTMDRTKHILNYLYPIVGKSKPKLRDFMEESEVGSVFSLSWLITWYGHVLDDLRHIVRLYDFFIACHPLMPIYLAAVIVLYREKEILSSECDMCVLHGLLSKIPDNLPFELLIREAGDLFIQYPPTQLANEAIKTYKRKALVVTGKKSIQKYATRRGTGGSWLWRYLVPDVGGGYIKVTAFVVVALLSSAAWNMWAARDW</sequence>
<keyword evidence="2" id="KW-0343">GTPase activation</keyword>
<dbReference type="GO" id="GO:0005789">
    <property type="term" value="C:endoplasmic reticulum membrane"/>
    <property type="evidence" value="ECO:0007669"/>
    <property type="project" value="TreeGrafter"/>
</dbReference>
<dbReference type="STRING" id="6573.A0A210PH46"/>
<feature type="domain" description="Rab-GAP TBC" evidence="8">
    <location>
        <begin position="67"/>
        <end position="253"/>
    </location>
</feature>
<name>A0A210PH46_MIZYE</name>
<dbReference type="PROSITE" id="PS50086">
    <property type="entry name" value="TBC_RABGAP"/>
    <property type="match status" value="1"/>
</dbReference>
<dbReference type="FunFam" id="1.10.8.1310:FF:000001">
    <property type="entry name" value="TBC1 domain family, member 20"/>
    <property type="match status" value="1"/>
</dbReference>
<dbReference type="OrthoDB" id="206700at2759"/>
<keyword evidence="10" id="KW-1185">Reference proteome</keyword>
<protein>
    <recommendedName>
        <fullName evidence="6">TBC1 domain family member 20</fullName>
    </recommendedName>
</protein>
<evidence type="ECO:0000256" key="3">
    <source>
        <dbReference type="ARBA" id="ARBA00022692"/>
    </source>
</evidence>
<dbReference type="PANTHER" id="PTHR20913:SF7">
    <property type="entry name" value="RE60063P"/>
    <property type="match status" value="1"/>
</dbReference>
<dbReference type="EMBL" id="NEDP02076706">
    <property type="protein sequence ID" value="OWF35813.1"/>
    <property type="molecule type" value="Genomic_DNA"/>
</dbReference>
<keyword evidence="3 7" id="KW-0812">Transmembrane</keyword>
<feature type="transmembrane region" description="Helical" evidence="7">
    <location>
        <begin position="248"/>
        <end position="267"/>
    </location>
</feature>
<dbReference type="Gene3D" id="1.10.472.80">
    <property type="entry name" value="Ypt/Rab-GAP domain of gyp1p, domain 3"/>
    <property type="match status" value="1"/>
</dbReference>
<dbReference type="GO" id="GO:0005096">
    <property type="term" value="F:GTPase activator activity"/>
    <property type="evidence" value="ECO:0007669"/>
    <property type="project" value="UniProtKB-KW"/>
</dbReference>
<evidence type="ECO:0000313" key="10">
    <source>
        <dbReference type="Proteomes" id="UP000242188"/>
    </source>
</evidence>
<keyword evidence="5 7" id="KW-0472">Membrane</keyword>
<dbReference type="AlphaFoldDB" id="A0A210PH46"/>
<dbReference type="Pfam" id="PF00566">
    <property type="entry name" value="RabGAP-TBC"/>
    <property type="match status" value="1"/>
</dbReference>
<feature type="transmembrane region" description="Helical" evidence="7">
    <location>
        <begin position="361"/>
        <end position="381"/>
    </location>
</feature>
<dbReference type="GO" id="GO:0006888">
    <property type="term" value="P:endoplasmic reticulum to Golgi vesicle-mediated transport"/>
    <property type="evidence" value="ECO:0007669"/>
    <property type="project" value="TreeGrafter"/>
</dbReference>
<dbReference type="Proteomes" id="UP000242188">
    <property type="component" value="Unassembled WGS sequence"/>
</dbReference>
<proteinExistence type="predicted"/>
<dbReference type="InterPro" id="IPR000195">
    <property type="entry name" value="Rab-GAP-TBC_dom"/>
</dbReference>
<dbReference type="SUPFAM" id="SSF47923">
    <property type="entry name" value="Ypt/Rab-GAP domain of gyp1p"/>
    <property type="match status" value="2"/>
</dbReference>